<evidence type="ECO:0000256" key="2">
    <source>
        <dbReference type="ARBA" id="ARBA00022694"/>
    </source>
</evidence>
<comment type="similarity">
    <text evidence="1 4">Belongs to the tRNA pseudouridine synthase TruA family.</text>
</comment>
<evidence type="ECO:0000259" key="5">
    <source>
        <dbReference type="Pfam" id="PF01416"/>
    </source>
</evidence>
<evidence type="ECO:0000256" key="1">
    <source>
        <dbReference type="ARBA" id="ARBA00009375"/>
    </source>
</evidence>
<dbReference type="EMBL" id="WIXP02000003">
    <property type="protein sequence ID" value="KAF6213999.1"/>
    <property type="molecule type" value="Genomic_DNA"/>
</dbReference>
<accession>A0A8S9XZQ2</accession>
<feature type="domain" description="Pseudouridine synthase I TruA alpha/beta" evidence="5">
    <location>
        <begin position="183"/>
        <end position="301"/>
    </location>
</feature>
<dbReference type="GO" id="GO:0031119">
    <property type="term" value="P:tRNA pseudouridine synthesis"/>
    <property type="evidence" value="ECO:0007669"/>
    <property type="project" value="TreeGrafter"/>
</dbReference>
<dbReference type="EC" id="5.4.99.12" evidence="4"/>
<dbReference type="Pfam" id="PF01416">
    <property type="entry name" value="PseudoU_synth_1"/>
    <property type="match status" value="1"/>
</dbReference>
<dbReference type="SUPFAM" id="SSF55120">
    <property type="entry name" value="Pseudouridine synthase"/>
    <property type="match status" value="1"/>
</dbReference>
<dbReference type="PANTHER" id="PTHR11142:SF0">
    <property type="entry name" value="TRNA PSEUDOURIDINE SYNTHASE-LIKE 1"/>
    <property type="match status" value="1"/>
</dbReference>
<evidence type="ECO:0000313" key="6">
    <source>
        <dbReference type="EMBL" id="KAF6213999.1"/>
    </source>
</evidence>
<keyword evidence="2 4" id="KW-0819">tRNA processing</keyword>
<organism evidence="6 7">
    <name type="scientific">Apolygus lucorum</name>
    <name type="common">Small green plant bug</name>
    <name type="synonym">Lygocoris lucorum</name>
    <dbReference type="NCBI Taxonomy" id="248454"/>
    <lineage>
        <taxon>Eukaryota</taxon>
        <taxon>Metazoa</taxon>
        <taxon>Ecdysozoa</taxon>
        <taxon>Arthropoda</taxon>
        <taxon>Hexapoda</taxon>
        <taxon>Insecta</taxon>
        <taxon>Pterygota</taxon>
        <taxon>Neoptera</taxon>
        <taxon>Paraneoptera</taxon>
        <taxon>Hemiptera</taxon>
        <taxon>Heteroptera</taxon>
        <taxon>Panheteroptera</taxon>
        <taxon>Cimicomorpha</taxon>
        <taxon>Miridae</taxon>
        <taxon>Mirini</taxon>
        <taxon>Apolygus</taxon>
    </lineage>
</organism>
<sequence>MQALFNNEAVQLPDVDDLLKRICLMIRGRSQKQFNKGLPVCPTETVQSLLEFGLSQLKPINQPVVYPASRTDQGVHALCTAAHVDLVFFNDLNIYGITKLLNTFFTKHDFDIRVLSVREVPVSFSARHSVLRKKYLYRFAVVNSQALPELPIKKNVLPIPILEKDRCYFVPRSEFDAETASEAASLFVGSKDFRAFMGRPSHQPNDIRTERSIESCELRKGLPLLTTPESSCFDFYEVACSGKSFLYRQVRRTVGVLIAVGLGRLTLDDVRGMFENPSKDSWSAKAVVVPGHGLYLTSVEYKEEDLFVEMNSFTEDSISVS</sequence>
<dbReference type="InterPro" id="IPR020097">
    <property type="entry name" value="PsdUridine_synth_TruA_a/b_dom"/>
</dbReference>
<dbReference type="Gene3D" id="3.30.70.580">
    <property type="entry name" value="Pseudouridine synthase I, catalytic domain, N-terminal subdomain"/>
    <property type="match status" value="1"/>
</dbReference>
<evidence type="ECO:0000256" key="3">
    <source>
        <dbReference type="ARBA" id="ARBA00023235"/>
    </source>
</evidence>
<dbReference type="Gene3D" id="3.30.70.660">
    <property type="entry name" value="Pseudouridine synthase I, catalytic domain, C-terminal subdomain"/>
    <property type="match status" value="1"/>
</dbReference>
<dbReference type="PANTHER" id="PTHR11142">
    <property type="entry name" value="PSEUDOURIDYLATE SYNTHASE"/>
    <property type="match status" value="1"/>
</dbReference>
<dbReference type="GO" id="GO:0003723">
    <property type="term" value="F:RNA binding"/>
    <property type="evidence" value="ECO:0007669"/>
    <property type="project" value="InterPro"/>
</dbReference>
<comment type="caution">
    <text evidence="6">The sequence shown here is derived from an EMBL/GenBank/DDBJ whole genome shotgun (WGS) entry which is preliminary data.</text>
</comment>
<dbReference type="Proteomes" id="UP000466442">
    <property type="component" value="Unassembled WGS sequence"/>
</dbReference>
<dbReference type="AlphaFoldDB" id="A0A8S9XZQ2"/>
<dbReference type="InterPro" id="IPR020103">
    <property type="entry name" value="PsdUridine_synth_cat_dom_sf"/>
</dbReference>
<evidence type="ECO:0000256" key="4">
    <source>
        <dbReference type="RuleBase" id="RU003792"/>
    </source>
</evidence>
<dbReference type="InterPro" id="IPR001406">
    <property type="entry name" value="PsdUridine_synth_TruA"/>
</dbReference>
<name>A0A8S9XZQ2_APOLU</name>
<gene>
    <name evidence="6" type="ORF">GE061_011728</name>
</gene>
<proteinExistence type="inferred from homology"/>
<evidence type="ECO:0000313" key="7">
    <source>
        <dbReference type="Proteomes" id="UP000466442"/>
    </source>
</evidence>
<comment type="catalytic activity">
    <reaction evidence="4">
        <text>uridine(38/39/40) in tRNA = pseudouridine(38/39/40) in tRNA</text>
        <dbReference type="Rhea" id="RHEA:22376"/>
        <dbReference type="Rhea" id="RHEA-COMP:10085"/>
        <dbReference type="Rhea" id="RHEA-COMP:10087"/>
        <dbReference type="ChEBI" id="CHEBI:65314"/>
        <dbReference type="ChEBI" id="CHEBI:65315"/>
        <dbReference type="EC" id="5.4.99.12"/>
    </reaction>
</comment>
<keyword evidence="3 4" id="KW-0413">Isomerase</keyword>
<keyword evidence="7" id="KW-1185">Reference proteome</keyword>
<dbReference type="GO" id="GO:0160147">
    <property type="term" value="F:tRNA pseudouridine(38-40) synthase activity"/>
    <property type="evidence" value="ECO:0007669"/>
    <property type="project" value="UniProtKB-EC"/>
</dbReference>
<reference evidence="6" key="1">
    <citation type="journal article" date="2021" name="Mol. Ecol. Resour.">
        <title>Apolygus lucorum genome provides insights into omnivorousness and mesophyll feeding.</title>
        <authorList>
            <person name="Liu Y."/>
            <person name="Liu H."/>
            <person name="Wang H."/>
            <person name="Huang T."/>
            <person name="Liu B."/>
            <person name="Yang B."/>
            <person name="Yin L."/>
            <person name="Li B."/>
            <person name="Zhang Y."/>
            <person name="Zhang S."/>
            <person name="Jiang F."/>
            <person name="Zhang X."/>
            <person name="Ren Y."/>
            <person name="Wang B."/>
            <person name="Wang S."/>
            <person name="Lu Y."/>
            <person name="Wu K."/>
            <person name="Fan W."/>
            <person name="Wang G."/>
        </authorList>
    </citation>
    <scope>NUCLEOTIDE SEQUENCE</scope>
    <source>
        <strain evidence="6">12Hb</strain>
    </source>
</reference>
<dbReference type="InterPro" id="IPR020094">
    <property type="entry name" value="TruA/RsuA/RluB/E/F_N"/>
</dbReference>
<protein>
    <recommendedName>
        <fullName evidence="4">tRNA pseudouridine synthase</fullName>
        <ecNumber evidence="4">5.4.99.12</ecNumber>
    </recommendedName>
</protein>
<dbReference type="InterPro" id="IPR020095">
    <property type="entry name" value="PsdUridine_synth_TruA_C"/>
</dbReference>
<dbReference type="OrthoDB" id="10252009at2759"/>